<name>A0A849P857_9BURK</name>
<dbReference type="CDD" id="cd12820">
    <property type="entry name" value="LbR_YadA-like"/>
    <property type="match status" value="1"/>
</dbReference>
<feature type="domain" description="Trimeric autotransporter adhesin YadA-like head" evidence="14">
    <location>
        <begin position="684"/>
        <end position="710"/>
    </location>
</feature>
<comment type="subcellular location">
    <subcellularLocation>
        <location evidence="2">Cell outer membrane</location>
    </subcellularLocation>
    <subcellularLocation>
        <location evidence="1">Cell surface</location>
    </subcellularLocation>
</comment>
<dbReference type="PANTHER" id="PTHR43941">
    <property type="entry name" value="STRUCTURAL MAINTENANCE OF CHROMOSOMES PROTEIN 2"/>
    <property type="match status" value="1"/>
</dbReference>
<dbReference type="InterPro" id="IPR005594">
    <property type="entry name" value="YadA_C"/>
</dbReference>
<evidence type="ECO:0000256" key="2">
    <source>
        <dbReference type="ARBA" id="ARBA00004442"/>
    </source>
</evidence>
<protein>
    <recommendedName>
        <fullName evidence="18">Trimeric autotransporter adhesin YadA-like C-terminal membrane anchor domain-containing protein</fullName>
    </recommendedName>
</protein>
<keyword evidence="8" id="KW-0653">Protein transport</keyword>
<evidence type="ECO:0008006" key="18">
    <source>
        <dbReference type="Google" id="ProtNLM"/>
    </source>
</evidence>
<dbReference type="SUPFAM" id="SSF54523">
    <property type="entry name" value="Pili subunits"/>
    <property type="match status" value="1"/>
</dbReference>
<evidence type="ECO:0000256" key="10">
    <source>
        <dbReference type="ARBA" id="ARBA00023237"/>
    </source>
</evidence>
<keyword evidence="10" id="KW-0998">Cell outer membrane</keyword>
<evidence type="ECO:0000256" key="8">
    <source>
        <dbReference type="ARBA" id="ARBA00022927"/>
    </source>
</evidence>
<evidence type="ECO:0000259" key="13">
    <source>
        <dbReference type="Pfam" id="PF03895"/>
    </source>
</evidence>
<dbReference type="EMBL" id="JABGBN010000003">
    <property type="protein sequence ID" value="NOL51718.1"/>
    <property type="molecule type" value="Genomic_DNA"/>
</dbReference>
<evidence type="ECO:0000256" key="9">
    <source>
        <dbReference type="ARBA" id="ARBA00023136"/>
    </source>
</evidence>
<feature type="coiled-coil region" evidence="11">
    <location>
        <begin position="65"/>
        <end position="120"/>
    </location>
</feature>
<keyword evidence="9" id="KW-0472">Membrane</keyword>
<dbReference type="Proteomes" id="UP000537862">
    <property type="component" value="Unassembled WGS sequence"/>
</dbReference>
<proteinExistence type="inferred from homology"/>
<dbReference type="InterPro" id="IPR045584">
    <property type="entry name" value="Pilin-like"/>
</dbReference>
<comment type="caution">
    <text evidence="16">The sequence shown here is derived from an EMBL/GenBank/DDBJ whole genome shotgun (WGS) entry which is preliminary data.</text>
</comment>
<dbReference type="Pfam" id="PF03895">
    <property type="entry name" value="YadA_anchor"/>
    <property type="match status" value="1"/>
</dbReference>
<evidence type="ECO:0000256" key="5">
    <source>
        <dbReference type="ARBA" id="ARBA00022452"/>
    </source>
</evidence>
<dbReference type="GO" id="GO:0003682">
    <property type="term" value="F:chromatin binding"/>
    <property type="evidence" value="ECO:0007669"/>
    <property type="project" value="TreeGrafter"/>
</dbReference>
<evidence type="ECO:0000313" key="17">
    <source>
        <dbReference type="Proteomes" id="UP000537862"/>
    </source>
</evidence>
<dbReference type="Pfam" id="PF05662">
    <property type="entry name" value="YadA_stalk"/>
    <property type="match status" value="2"/>
</dbReference>
<dbReference type="Gene3D" id="3.30.1300.30">
    <property type="entry name" value="GSPII I/J protein-like"/>
    <property type="match status" value="1"/>
</dbReference>
<keyword evidence="4" id="KW-0813">Transport</keyword>
<feature type="domain" description="Trimeric autotransporter adhesin YadA-like head" evidence="14">
    <location>
        <begin position="743"/>
        <end position="766"/>
    </location>
</feature>
<feature type="domain" description="Trimeric autotransporter adhesin YadA-like stalk" evidence="15">
    <location>
        <begin position="885"/>
        <end position="917"/>
    </location>
</feature>
<dbReference type="Gene3D" id="2.150.10.10">
    <property type="entry name" value="Serralysin-like metalloprotease, C-terminal"/>
    <property type="match status" value="2"/>
</dbReference>
<evidence type="ECO:0000256" key="3">
    <source>
        <dbReference type="ARBA" id="ARBA00005848"/>
    </source>
</evidence>
<keyword evidence="7 12" id="KW-0732">Signal</keyword>
<feature type="chain" id="PRO_5032848664" description="Trimeric autotransporter adhesin YadA-like C-terminal membrane anchor domain-containing protein" evidence="12">
    <location>
        <begin position="21"/>
        <end position="1067"/>
    </location>
</feature>
<dbReference type="SUPFAM" id="SSF101967">
    <property type="entry name" value="Adhesin YadA, collagen-binding domain"/>
    <property type="match status" value="2"/>
</dbReference>
<feature type="domain" description="Trimeric autotransporter adhesin YadA-like stalk" evidence="15">
    <location>
        <begin position="953"/>
        <end position="984"/>
    </location>
</feature>
<feature type="domain" description="Trimeric autotransporter adhesin YadA-like head" evidence="14">
    <location>
        <begin position="799"/>
        <end position="823"/>
    </location>
</feature>
<keyword evidence="5" id="KW-1134">Transmembrane beta strand</keyword>
<evidence type="ECO:0000256" key="1">
    <source>
        <dbReference type="ARBA" id="ARBA00004241"/>
    </source>
</evidence>
<keyword evidence="17" id="KW-1185">Reference proteome</keyword>
<organism evidence="16 17">
    <name type="scientific">Pelistega suis</name>
    <dbReference type="NCBI Taxonomy" id="1631957"/>
    <lineage>
        <taxon>Bacteria</taxon>
        <taxon>Pseudomonadati</taxon>
        <taxon>Pseudomonadota</taxon>
        <taxon>Betaproteobacteria</taxon>
        <taxon>Burkholderiales</taxon>
        <taxon>Alcaligenaceae</taxon>
        <taxon>Pelistega</taxon>
    </lineage>
</organism>
<feature type="domain" description="Trimeric autotransporter adhesin YadA-like head" evidence="14">
    <location>
        <begin position="771"/>
        <end position="795"/>
    </location>
</feature>
<dbReference type="GO" id="GO:0015031">
    <property type="term" value="P:protein transport"/>
    <property type="evidence" value="ECO:0007669"/>
    <property type="project" value="UniProtKB-KW"/>
</dbReference>
<evidence type="ECO:0000259" key="15">
    <source>
        <dbReference type="Pfam" id="PF05662"/>
    </source>
</evidence>
<reference evidence="16 17" key="1">
    <citation type="submission" date="2020-05" db="EMBL/GenBank/DDBJ databases">
        <authorList>
            <person name="Niu N."/>
        </authorList>
    </citation>
    <scope>NUCLEOTIDE SEQUENCE [LARGE SCALE GENOMIC DNA]</scope>
    <source>
        <strain evidence="16 17">3340-03</strain>
    </source>
</reference>
<evidence type="ECO:0000256" key="7">
    <source>
        <dbReference type="ARBA" id="ARBA00022729"/>
    </source>
</evidence>
<dbReference type="AlphaFoldDB" id="A0A849P857"/>
<evidence type="ECO:0000256" key="12">
    <source>
        <dbReference type="SAM" id="SignalP"/>
    </source>
</evidence>
<sequence length="1067" mass="115183">MMFKPHILALYLGISPVALATLPEGITAGIQNIALGEGSFASGTSSQAVGQGAVATGGNITPEAFAQAYAQYTDLIAQINNLRQEIAGVERQQGIKQLEEQDIQQQLTQLETLIAAAQLKLDKQAEIALQKQGKETLRQQMQGELDTLQQTFNTNSFNVPGNKKTVYDNFISVLNALDWEKLKQAGGRDALVQDLKTGIERDFGSSVNFPIEKYNQLIDGYINIQGNRTFLEEPFKRRLVGDFRVADILVRDSFLKTEEFSSFGGYASVGFNDVALLKLGAQVDERDASANEMLLRVLDPRERPSNAPVYSAEDWAGSYSDWYDTVHTGWYNTNVIPVEMGNQLVRSALQRSLRLLSSDSTSKVAKLLKQYQAPTDDDVLYRQNRAPLSVLVAPVLTRRLTLEEGNALYEYDGLKQSFGKELTQFEFQQLEKWHQGQRTLLSLIDYNSDDWLFDKEEHRQFVEDKVKPFLTKVEQFTRTMRRLEDTSLTPEERDAISAEVIELRKQLAVAYQDKQNHLSGFRPTKWTDDALNNLMVESRNLMLAYQDEALRTLLPYSQSDIFVKELGLAVNKQLQALADKQTAITQVDSQIAALQAEWDSYRLTLDEQEASTQKVEWERRLADKQQELQALADQLKTQRDTLLGLNTQVDNSPLGGQGQNAIAQGTDAFASGVDSMAIGTKALAIGDKSIAQGAEAVAKGEHSIALGTQAQALKARAIAIGHQAIANAEGAVAMGDRAGVGEKGINAIAIGTESLVDAENAVGIGTKVVVTGVNAVGIGAESIVSGEKAVSVGSNNTVTGDNAVSIGSGNQVLHDKAIAIGANITETAANSVNLGHESVAVVTPNEQTAGMASYAYSPLLSEVYQFAASQPAGVVTIGAKGSERRLQNVAAGLIAPTSTDAINGSQLYGVIRAVDEGQIGLVRQNRQTGEIGIATHLSGNVVNLSNSQGMARQLSGVADGVAPTDAVNMRQFNREVGRLDGRVNKVERDVKSIKGSVANAVAMASMSQAHIPGSHHLSVGTGHSLGATALAIGYSRLSDNGKMSYRLNGSASTNNSYAVGASLGFSW</sequence>
<dbReference type="InterPro" id="IPR008635">
    <property type="entry name" value="Coiled_stalk_dom"/>
</dbReference>
<gene>
    <name evidence="16" type="ORF">HKX39_05975</name>
</gene>
<feature type="domain" description="Trimeric autotransporter adhesin YadA-like head" evidence="14">
    <location>
        <begin position="658"/>
        <end position="682"/>
    </location>
</feature>
<accession>A0A849P857</accession>
<feature type="signal peptide" evidence="12">
    <location>
        <begin position="1"/>
        <end position="20"/>
    </location>
</feature>
<feature type="domain" description="Trimeric autotransporter adhesin YadA-like C-terminal membrane anchor" evidence="13">
    <location>
        <begin position="1008"/>
        <end position="1067"/>
    </location>
</feature>
<dbReference type="GO" id="GO:0000793">
    <property type="term" value="C:condensed chromosome"/>
    <property type="evidence" value="ECO:0007669"/>
    <property type="project" value="TreeGrafter"/>
</dbReference>
<dbReference type="GO" id="GO:0000785">
    <property type="term" value="C:chromatin"/>
    <property type="evidence" value="ECO:0007669"/>
    <property type="project" value="TreeGrafter"/>
</dbReference>
<evidence type="ECO:0000256" key="4">
    <source>
        <dbReference type="ARBA" id="ARBA00022448"/>
    </source>
</evidence>
<keyword evidence="6" id="KW-0812">Transmembrane</keyword>
<dbReference type="PANTHER" id="PTHR43941:SF1">
    <property type="entry name" value="STRUCTURAL MAINTENANCE OF CHROMOSOMES PROTEIN 2"/>
    <property type="match status" value="1"/>
</dbReference>
<evidence type="ECO:0000256" key="11">
    <source>
        <dbReference type="SAM" id="Coils"/>
    </source>
</evidence>
<feature type="domain" description="Trimeric autotransporter adhesin YadA-like head" evidence="14">
    <location>
        <begin position="715"/>
        <end position="738"/>
    </location>
</feature>
<dbReference type="Gene3D" id="1.20.5.170">
    <property type="match status" value="1"/>
</dbReference>
<feature type="coiled-coil region" evidence="11">
    <location>
        <begin position="577"/>
        <end position="641"/>
    </location>
</feature>
<dbReference type="GO" id="GO:0009986">
    <property type="term" value="C:cell surface"/>
    <property type="evidence" value="ECO:0007669"/>
    <property type="project" value="UniProtKB-SubCell"/>
</dbReference>
<dbReference type="InterPro" id="IPR008640">
    <property type="entry name" value="Adhesin_Head_dom"/>
</dbReference>
<evidence type="ECO:0000259" key="14">
    <source>
        <dbReference type="Pfam" id="PF05658"/>
    </source>
</evidence>
<evidence type="ECO:0000313" key="16">
    <source>
        <dbReference type="EMBL" id="NOL51718.1"/>
    </source>
</evidence>
<evidence type="ECO:0000256" key="6">
    <source>
        <dbReference type="ARBA" id="ARBA00022692"/>
    </source>
</evidence>
<comment type="similarity">
    <text evidence="3">Belongs to the autotransporter-2 (AT-2) (TC 1.B.40) family.</text>
</comment>
<dbReference type="RefSeq" id="WP_171680414.1">
    <property type="nucleotide sequence ID" value="NZ_JABGBN010000003.1"/>
</dbReference>
<dbReference type="InterPro" id="IPR011049">
    <property type="entry name" value="Serralysin-like_metalloprot_C"/>
</dbReference>
<dbReference type="Pfam" id="PF05658">
    <property type="entry name" value="YadA_head"/>
    <property type="match status" value="7"/>
</dbReference>
<dbReference type="GO" id="GO:0009279">
    <property type="term" value="C:cell outer membrane"/>
    <property type="evidence" value="ECO:0007669"/>
    <property type="project" value="UniProtKB-SubCell"/>
</dbReference>
<dbReference type="GO" id="GO:0000796">
    <property type="term" value="C:condensin complex"/>
    <property type="evidence" value="ECO:0007669"/>
    <property type="project" value="TreeGrafter"/>
</dbReference>
<keyword evidence="11" id="KW-0175">Coiled coil</keyword>
<feature type="domain" description="Trimeric autotransporter adhesin YadA-like head" evidence="14">
    <location>
        <begin position="34"/>
        <end position="59"/>
    </location>
</feature>